<protein>
    <submittedName>
        <fullName evidence="1">Uncharacterized protein</fullName>
    </submittedName>
</protein>
<name>A0A8S5VAM6_9CAUD</name>
<sequence length="103" mass="11234">MAEKQLVGIQKSMADEQTGVPVEFHTVTSMSLDYAYKIYSVTIGSWYNKPCFEQGKRAVSSLQLTLSGAPPRGVDFIDWALTSVAAEGNQNSPYAGAELIENK</sequence>
<organism evidence="1">
    <name type="scientific">Siphoviridae sp. ct6HQ3</name>
    <dbReference type="NCBI Taxonomy" id="2825341"/>
    <lineage>
        <taxon>Viruses</taxon>
        <taxon>Duplodnaviria</taxon>
        <taxon>Heunggongvirae</taxon>
        <taxon>Uroviricota</taxon>
        <taxon>Caudoviricetes</taxon>
    </lineage>
</organism>
<accession>A0A8S5VAM6</accession>
<proteinExistence type="predicted"/>
<dbReference type="EMBL" id="BK016233">
    <property type="protein sequence ID" value="DAG03655.1"/>
    <property type="molecule type" value="Genomic_DNA"/>
</dbReference>
<reference evidence="1" key="1">
    <citation type="journal article" date="2021" name="Proc. Natl. Acad. Sci. U.S.A.">
        <title>A Catalog of Tens of Thousands of Viruses from Human Metagenomes Reveals Hidden Associations with Chronic Diseases.</title>
        <authorList>
            <person name="Tisza M.J."/>
            <person name="Buck C.B."/>
        </authorList>
    </citation>
    <scope>NUCLEOTIDE SEQUENCE</scope>
    <source>
        <strain evidence="1">Ct6HQ3</strain>
    </source>
</reference>
<evidence type="ECO:0000313" key="1">
    <source>
        <dbReference type="EMBL" id="DAG03655.1"/>
    </source>
</evidence>